<evidence type="ECO:0000313" key="2">
    <source>
        <dbReference type="Proteomes" id="UP000243629"/>
    </source>
</evidence>
<gene>
    <name evidence="1" type="ORF">SAMN05216217_11362</name>
</gene>
<dbReference type="Proteomes" id="UP000243629">
    <property type="component" value="Unassembled WGS sequence"/>
</dbReference>
<dbReference type="RefSeq" id="WP_093477333.1">
    <property type="nucleotide sequence ID" value="NZ_FOUI01000013.1"/>
</dbReference>
<dbReference type="AlphaFoldDB" id="A0A1I4T8Z6"/>
<accession>A0A1I4T8Z6</accession>
<sequence length="86" mass="9718">MQLPHSTSLYRREQDSSYGRLLRRLDRALDMARTREWLAGQTGTLTELELDGLSADDLQLLWRILQTLDDGSFSLSLLLPSSQPAG</sequence>
<organism evidence="1 2">
    <name type="scientific">Halopseudomonas yangmingensis</name>
    <dbReference type="NCBI Taxonomy" id="1720063"/>
    <lineage>
        <taxon>Bacteria</taxon>
        <taxon>Pseudomonadati</taxon>
        <taxon>Pseudomonadota</taxon>
        <taxon>Gammaproteobacteria</taxon>
        <taxon>Pseudomonadales</taxon>
        <taxon>Pseudomonadaceae</taxon>
        <taxon>Halopseudomonas</taxon>
    </lineage>
</organism>
<protein>
    <submittedName>
        <fullName evidence="1">Uncharacterized protein</fullName>
    </submittedName>
</protein>
<name>A0A1I4T8Z6_9GAMM</name>
<evidence type="ECO:0000313" key="1">
    <source>
        <dbReference type="EMBL" id="SFM73050.1"/>
    </source>
</evidence>
<proteinExistence type="predicted"/>
<keyword evidence="2" id="KW-1185">Reference proteome</keyword>
<dbReference type="EMBL" id="FOUI01000013">
    <property type="protein sequence ID" value="SFM73050.1"/>
    <property type="molecule type" value="Genomic_DNA"/>
</dbReference>
<reference evidence="2" key="1">
    <citation type="submission" date="2016-10" db="EMBL/GenBank/DDBJ databases">
        <authorList>
            <person name="Varghese N."/>
            <person name="Submissions S."/>
        </authorList>
    </citation>
    <scope>NUCLEOTIDE SEQUENCE [LARGE SCALE GENOMIC DNA]</scope>
    <source>
        <strain evidence="2">DSM 24213</strain>
    </source>
</reference>
<dbReference type="STRING" id="1720063.SAMN05216217_11362"/>